<dbReference type="Proteomes" id="UP000076083">
    <property type="component" value="Chromosome"/>
</dbReference>
<evidence type="ECO:0000313" key="2">
    <source>
        <dbReference type="Proteomes" id="UP000076083"/>
    </source>
</evidence>
<dbReference type="EMBL" id="CP015225">
    <property type="protein sequence ID" value="AMZ72474.1"/>
    <property type="molecule type" value="Genomic_DNA"/>
</dbReference>
<dbReference type="AlphaFoldDB" id="A0A159ZYU6"/>
<dbReference type="GO" id="GO:0006355">
    <property type="term" value="P:regulation of DNA-templated transcription"/>
    <property type="evidence" value="ECO:0007669"/>
    <property type="project" value="InterPro"/>
</dbReference>
<dbReference type="CDD" id="cd22233">
    <property type="entry name" value="RHH_CopAso-like"/>
    <property type="match status" value="1"/>
</dbReference>
<proteinExistence type="predicted"/>
<gene>
    <name evidence="1" type="ORF">TK06_15655</name>
</gene>
<dbReference type="InterPro" id="IPR052991">
    <property type="entry name" value="Non-func_TypeII_TA_Antitoxin"/>
</dbReference>
<reference evidence="2" key="1">
    <citation type="submission" date="2016-04" db="EMBL/GenBank/DDBJ databases">
        <authorList>
            <person name="Ray J."/>
            <person name="Price M."/>
            <person name="Deutschbauer A."/>
        </authorList>
    </citation>
    <scope>NUCLEOTIDE SEQUENCE [LARGE SCALE GENOMIC DNA]</scope>
    <source>
        <strain evidence="2">FW300-N2E2</strain>
    </source>
</reference>
<dbReference type="InterPro" id="IPR010985">
    <property type="entry name" value="Ribbon_hlx_hlx"/>
</dbReference>
<reference evidence="1 2" key="2">
    <citation type="journal article" date="2018" name="Nature">
        <title>Mutant phenotypes for thousands of bacterial genes of unknown function.</title>
        <authorList>
            <person name="Price M.N."/>
            <person name="Wetmore K.M."/>
            <person name="Waters R.J."/>
            <person name="Callaghan M."/>
            <person name="Ray J."/>
            <person name="Liu H."/>
            <person name="Kuehl J.V."/>
            <person name="Melnyk R.A."/>
            <person name="Lamson J.S."/>
            <person name="Suh Y."/>
            <person name="Carlson H.K."/>
            <person name="Esquivel Z."/>
            <person name="Sadeeshkumar H."/>
            <person name="Chakraborty R."/>
            <person name="Zane G.M."/>
            <person name="Rubin B.E."/>
            <person name="Wall J.D."/>
            <person name="Visel A."/>
            <person name="Bristow J."/>
            <person name="Blow M.J."/>
            <person name="Arkin A.P."/>
            <person name="Deutschbauer A.M."/>
        </authorList>
    </citation>
    <scope>NUCLEOTIDE SEQUENCE [LARGE SCALE GENOMIC DNA]</scope>
    <source>
        <strain evidence="1 2">FW300-N2E2</strain>
    </source>
</reference>
<dbReference type="RefSeq" id="WP_063322816.1">
    <property type="nucleotide sequence ID" value="NZ_CP015225.1"/>
</dbReference>
<protein>
    <submittedName>
        <fullName evidence="1">Transcriptional regulator</fullName>
    </submittedName>
</protein>
<dbReference type="SUPFAM" id="SSF47598">
    <property type="entry name" value="Ribbon-helix-helix"/>
    <property type="match status" value="1"/>
</dbReference>
<sequence length="87" mass="9794">MASPVLSFRVEEGLAQQLDLLAAATDRDRQYHLKRALVRYVEAESWHLQAISEGMADADAGNLTDLDAVKAKWAKRAEHRTDRQSTE</sequence>
<name>A0A159ZYU6_PSEFL</name>
<evidence type="ECO:0000313" key="1">
    <source>
        <dbReference type="EMBL" id="AMZ72474.1"/>
    </source>
</evidence>
<dbReference type="PANTHER" id="PTHR40688:SF2">
    <property type="entry name" value="RIBBON-HELIX-HELIX PROTEIN COPG DOMAIN-CONTAINING PROTEIN"/>
    <property type="match status" value="1"/>
</dbReference>
<dbReference type="PANTHER" id="PTHR40688">
    <property type="match status" value="1"/>
</dbReference>
<accession>A0A159ZYU6</accession>
<organism evidence="1 2">
    <name type="scientific">Pseudomonas fluorescens</name>
    <dbReference type="NCBI Taxonomy" id="294"/>
    <lineage>
        <taxon>Bacteria</taxon>
        <taxon>Pseudomonadati</taxon>
        <taxon>Pseudomonadota</taxon>
        <taxon>Gammaproteobacteria</taxon>
        <taxon>Pseudomonadales</taxon>
        <taxon>Pseudomonadaceae</taxon>
        <taxon>Pseudomonas</taxon>
    </lineage>
</organism>